<dbReference type="InterPro" id="IPR052550">
    <property type="entry name" value="Pyrimidine_5'-ntase_YjjG"/>
</dbReference>
<keyword evidence="1" id="KW-0378">Hydrolase</keyword>
<keyword evidence="2" id="KW-1185">Reference proteome</keyword>
<evidence type="ECO:0000313" key="2">
    <source>
        <dbReference type="Proteomes" id="UP000004295"/>
    </source>
</evidence>
<dbReference type="PANTHER" id="PTHR47478">
    <property type="match status" value="1"/>
</dbReference>
<dbReference type="RefSeq" id="WP_004332097.1">
    <property type="nucleotide sequence ID" value="NZ_ACNN01000005.1"/>
</dbReference>
<sequence length="231" mass="27243">MIKNLFIDLDDTLWDTYHNNKESLRELYLEEGWQQFAPDYDAFWEEYWIHNEGLWELYRHDKIDKYTLTLRRMREPMPWLASLSDEEILALNRRFLSVTATKTRLVEGALEVMEYLHRYYRIYILSNGFREVQHAKVERSGLLPYIHRMILSEDAGVNKPNATIFRYACSATNSRCAESLMIGDSWPADIVGAKNVGMPSIWFNPRGLECSMEGYAPRHVIGHLKELFQLL</sequence>
<dbReference type="SFLD" id="SFLDS00003">
    <property type="entry name" value="Haloacid_Dehalogenase"/>
    <property type="match status" value="1"/>
</dbReference>
<organism evidence="1 2">
    <name type="scientific">Porphyromonas endodontalis (strain ATCC 35406 / DSM 24491 / JCM 8526 / CCUG 16442 / BCRC 14492 / NCTC 13058 / HG 370)</name>
    <name type="common">Bacteroides endodontalis</name>
    <dbReference type="NCBI Taxonomy" id="553175"/>
    <lineage>
        <taxon>Bacteria</taxon>
        <taxon>Pseudomonadati</taxon>
        <taxon>Bacteroidota</taxon>
        <taxon>Bacteroidia</taxon>
        <taxon>Bacteroidales</taxon>
        <taxon>Porphyromonadaceae</taxon>
        <taxon>Porphyromonas</taxon>
    </lineage>
</organism>
<dbReference type="NCBIfam" id="TIGR02254">
    <property type="entry name" value="YjjG_YfnB"/>
    <property type="match status" value="1"/>
</dbReference>
<dbReference type="SFLD" id="SFLDG01129">
    <property type="entry name" value="C1.5:_HAD__Beta-PGM__Phosphata"/>
    <property type="match status" value="1"/>
</dbReference>
<dbReference type="SUPFAM" id="SSF56784">
    <property type="entry name" value="HAD-like"/>
    <property type="match status" value="1"/>
</dbReference>
<dbReference type="Pfam" id="PF00702">
    <property type="entry name" value="Hydrolase"/>
    <property type="match status" value="1"/>
</dbReference>
<dbReference type="Proteomes" id="UP000004295">
    <property type="component" value="Unassembled WGS sequence"/>
</dbReference>
<dbReference type="Gene3D" id="1.10.150.240">
    <property type="entry name" value="Putative phosphatase, domain 2"/>
    <property type="match status" value="1"/>
</dbReference>
<gene>
    <name evidence="1" type="ORF">POREN0001_1322</name>
</gene>
<dbReference type="InterPro" id="IPR023214">
    <property type="entry name" value="HAD_sf"/>
</dbReference>
<reference evidence="1 2" key="1">
    <citation type="submission" date="2009-04" db="EMBL/GenBank/DDBJ databases">
        <authorList>
            <person name="Sebastian Y."/>
            <person name="Madupu R."/>
            <person name="Durkin A.S."/>
            <person name="Torralba M."/>
            <person name="Methe B."/>
            <person name="Sutton G.G."/>
            <person name="Strausberg R.L."/>
            <person name="Nelson K.E."/>
        </authorList>
    </citation>
    <scope>NUCLEOTIDE SEQUENCE [LARGE SCALE GENOMIC DNA]</scope>
    <source>
        <strain evidence="2">ATCC 35406 / BCRC 14492 / JCM 8526 / NCTC 13058 / HG 370</strain>
    </source>
</reference>
<dbReference type="eggNOG" id="COG1011">
    <property type="taxonomic scope" value="Bacteria"/>
</dbReference>
<evidence type="ECO:0000313" key="1">
    <source>
        <dbReference type="EMBL" id="EEN83630.1"/>
    </source>
</evidence>
<name>C3J878_POREA</name>
<dbReference type="InterPro" id="IPR023198">
    <property type="entry name" value="PGP-like_dom2"/>
</dbReference>
<dbReference type="NCBIfam" id="TIGR01549">
    <property type="entry name" value="HAD-SF-IA-v1"/>
    <property type="match status" value="1"/>
</dbReference>
<dbReference type="GeneID" id="93365626"/>
<comment type="caution">
    <text evidence="1">The sequence shown here is derived from an EMBL/GenBank/DDBJ whole genome shotgun (WGS) entry which is preliminary data.</text>
</comment>
<dbReference type="STRING" id="553175.POREN0001_1322"/>
<dbReference type="InterPro" id="IPR036412">
    <property type="entry name" value="HAD-like_sf"/>
</dbReference>
<dbReference type="InterPro" id="IPR006439">
    <property type="entry name" value="HAD-SF_hydro_IA"/>
</dbReference>
<protein>
    <submittedName>
        <fullName evidence="1">HAD hydrolase, TIGR02254 family</fullName>
    </submittedName>
</protein>
<dbReference type="Gene3D" id="3.40.50.1000">
    <property type="entry name" value="HAD superfamily/HAD-like"/>
    <property type="match status" value="1"/>
</dbReference>
<dbReference type="InterPro" id="IPR011951">
    <property type="entry name" value="HAD-SF_hydro_IA_YjjG/PynA"/>
</dbReference>
<dbReference type="PANTHER" id="PTHR47478:SF1">
    <property type="entry name" value="PYRIMIDINE 5'-NUCLEOTIDASE YJJG"/>
    <property type="match status" value="1"/>
</dbReference>
<dbReference type="EMBL" id="ACNN01000005">
    <property type="protein sequence ID" value="EEN83630.1"/>
    <property type="molecule type" value="Genomic_DNA"/>
</dbReference>
<accession>C3J878</accession>
<dbReference type="GO" id="GO:0008253">
    <property type="term" value="F:5'-nucleotidase activity"/>
    <property type="evidence" value="ECO:0007669"/>
    <property type="project" value="InterPro"/>
</dbReference>
<dbReference type="AlphaFoldDB" id="C3J878"/>
<proteinExistence type="predicted"/>